<organism evidence="12">
    <name type="scientific">Fonticula alba</name>
    <name type="common">Slime mold</name>
    <dbReference type="NCBI Taxonomy" id="691883"/>
    <lineage>
        <taxon>Eukaryota</taxon>
        <taxon>Rotosphaerida</taxon>
        <taxon>Fonticulaceae</taxon>
        <taxon>Fonticula</taxon>
    </lineage>
</organism>
<dbReference type="GeneID" id="20526349"/>
<dbReference type="Proteomes" id="UP000030693">
    <property type="component" value="Unassembled WGS sequence"/>
</dbReference>
<evidence type="ECO:0000256" key="4">
    <source>
        <dbReference type="ARBA" id="ARBA00022741"/>
    </source>
</evidence>
<keyword evidence="4 9" id="KW-0547">Nucleotide-binding</keyword>
<dbReference type="Gene3D" id="3.30.200.20">
    <property type="entry name" value="Phosphorylase Kinase, domain 1"/>
    <property type="match status" value="2"/>
</dbReference>
<evidence type="ECO:0000259" key="10">
    <source>
        <dbReference type="PROSITE" id="PS50011"/>
    </source>
</evidence>
<proteinExistence type="predicted"/>
<evidence type="ECO:0000256" key="2">
    <source>
        <dbReference type="ARBA" id="ARBA00022527"/>
    </source>
</evidence>
<evidence type="ECO:0000313" key="12">
    <source>
        <dbReference type="EMBL" id="KCV72224.1"/>
    </source>
</evidence>
<dbReference type="PROSITE" id="PS51285">
    <property type="entry name" value="AGC_KINASE_CTER"/>
    <property type="match status" value="1"/>
</dbReference>
<dbReference type="eggNOG" id="KOG0616">
    <property type="taxonomic scope" value="Eukaryota"/>
</dbReference>
<dbReference type="EC" id="2.7.11.11" evidence="1"/>
<protein>
    <recommendedName>
        <fullName evidence="1">cAMP-dependent protein kinase</fullName>
        <ecNumber evidence="1">2.7.11.11</ecNumber>
    </recommendedName>
</protein>
<evidence type="ECO:0000256" key="8">
    <source>
        <dbReference type="ARBA" id="ARBA00047454"/>
    </source>
</evidence>
<dbReference type="GO" id="GO:0004691">
    <property type="term" value="F:cAMP-dependent protein kinase activity"/>
    <property type="evidence" value="ECO:0007669"/>
    <property type="project" value="UniProtKB-EC"/>
</dbReference>
<keyword evidence="5 12" id="KW-0418">Kinase</keyword>
<evidence type="ECO:0000313" key="13">
    <source>
        <dbReference type="Proteomes" id="UP000030693"/>
    </source>
</evidence>
<keyword evidence="6 9" id="KW-0067">ATP-binding</keyword>
<feature type="domain" description="AGC-kinase C-terminal" evidence="11">
    <location>
        <begin position="256"/>
        <end position="311"/>
    </location>
</feature>
<dbReference type="PANTHER" id="PTHR24353">
    <property type="entry name" value="CYCLIC NUCLEOTIDE-DEPENDENT PROTEIN KINASE"/>
    <property type="match status" value="1"/>
</dbReference>
<evidence type="ECO:0000256" key="6">
    <source>
        <dbReference type="ARBA" id="ARBA00022840"/>
    </source>
</evidence>
<dbReference type="Gene3D" id="1.10.510.10">
    <property type="entry name" value="Transferase(Phosphotransferase) domain 1"/>
    <property type="match status" value="1"/>
</dbReference>
<dbReference type="GO" id="GO:0005829">
    <property type="term" value="C:cytosol"/>
    <property type="evidence" value="ECO:0007669"/>
    <property type="project" value="TreeGrafter"/>
</dbReference>
<dbReference type="GO" id="GO:0005524">
    <property type="term" value="F:ATP binding"/>
    <property type="evidence" value="ECO:0007669"/>
    <property type="project" value="UniProtKB-UniRule"/>
</dbReference>
<keyword evidence="2" id="KW-0723">Serine/threonine-protein kinase</keyword>
<dbReference type="RefSeq" id="XP_009493802.1">
    <property type="nucleotide sequence ID" value="XM_009495527.1"/>
</dbReference>
<gene>
    <name evidence="12" type="ORF">H696_01624</name>
</gene>
<accession>A0A058ZCW6</accession>
<dbReference type="SUPFAM" id="SSF56112">
    <property type="entry name" value="Protein kinase-like (PK-like)"/>
    <property type="match status" value="1"/>
</dbReference>
<feature type="domain" description="Protein kinase" evidence="10">
    <location>
        <begin position="44"/>
        <end position="255"/>
    </location>
</feature>
<comment type="catalytic activity">
    <reaction evidence="8">
        <text>L-seryl-[protein] + ATP = O-phospho-L-seryl-[protein] + ADP + H(+)</text>
        <dbReference type="Rhea" id="RHEA:17989"/>
        <dbReference type="Rhea" id="RHEA-COMP:9863"/>
        <dbReference type="Rhea" id="RHEA-COMP:11604"/>
        <dbReference type="ChEBI" id="CHEBI:15378"/>
        <dbReference type="ChEBI" id="CHEBI:29999"/>
        <dbReference type="ChEBI" id="CHEBI:30616"/>
        <dbReference type="ChEBI" id="CHEBI:83421"/>
        <dbReference type="ChEBI" id="CHEBI:456216"/>
        <dbReference type="EC" id="2.7.11.11"/>
    </reaction>
</comment>
<reference evidence="12" key="1">
    <citation type="submission" date="2013-04" db="EMBL/GenBank/DDBJ databases">
        <title>The Genome Sequence of Fonticula alba ATCC 38817.</title>
        <authorList>
            <consortium name="The Broad Institute Genomics Platform"/>
            <person name="Russ C."/>
            <person name="Cuomo C."/>
            <person name="Burger G."/>
            <person name="Gray M.W."/>
            <person name="Holland P.W.H."/>
            <person name="King N."/>
            <person name="Lang F.B.F."/>
            <person name="Roger A.J."/>
            <person name="Ruiz-Trillo I."/>
            <person name="Brown M."/>
            <person name="Walker B."/>
            <person name="Young S."/>
            <person name="Zeng Q."/>
            <person name="Gargeya S."/>
            <person name="Fitzgerald M."/>
            <person name="Haas B."/>
            <person name="Abouelleil A."/>
            <person name="Allen A.W."/>
            <person name="Alvarado L."/>
            <person name="Arachchi H.M."/>
            <person name="Berlin A.M."/>
            <person name="Chapman S.B."/>
            <person name="Gainer-Dewar J."/>
            <person name="Goldberg J."/>
            <person name="Griggs A."/>
            <person name="Gujja S."/>
            <person name="Hansen M."/>
            <person name="Howarth C."/>
            <person name="Imamovic A."/>
            <person name="Ireland A."/>
            <person name="Larimer J."/>
            <person name="McCowan C."/>
            <person name="Murphy C."/>
            <person name="Pearson M."/>
            <person name="Poon T.W."/>
            <person name="Priest M."/>
            <person name="Roberts A."/>
            <person name="Saif S."/>
            <person name="Shea T."/>
            <person name="Sisk P."/>
            <person name="Sykes S."/>
            <person name="Wortman J."/>
            <person name="Nusbaum C."/>
            <person name="Birren B."/>
        </authorList>
    </citation>
    <scope>NUCLEOTIDE SEQUENCE [LARGE SCALE GENOMIC DNA]</scope>
    <source>
        <strain evidence="12">ATCC 38817</strain>
    </source>
</reference>
<comment type="catalytic activity">
    <reaction evidence="7">
        <text>L-threonyl-[protein] + ATP = O-phospho-L-threonyl-[protein] + ADP + H(+)</text>
        <dbReference type="Rhea" id="RHEA:46608"/>
        <dbReference type="Rhea" id="RHEA-COMP:11060"/>
        <dbReference type="Rhea" id="RHEA-COMP:11605"/>
        <dbReference type="ChEBI" id="CHEBI:15378"/>
        <dbReference type="ChEBI" id="CHEBI:30013"/>
        <dbReference type="ChEBI" id="CHEBI:30616"/>
        <dbReference type="ChEBI" id="CHEBI:61977"/>
        <dbReference type="ChEBI" id="CHEBI:456216"/>
        <dbReference type="EC" id="2.7.11.11"/>
    </reaction>
</comment>
<evidence type="ECO:0000256" key="7">
    <source>
        <dbReference type="ARBA" id="ARBA00047292"/>
    </source>
</evidence>
<dbReference type="AlphaFoldDB" id="A0A058ZCW6"/>
<evidence type="ECO:0000259" key="11">
    <source>
        <dbReference type="PROSITE" id="PS51285"/>
    </source>
</evidence>
<dbReference type="InterPro" id="IPR017441">
    <property type="entry name" value="Protein_kinase_ATP_BS"/>
</dbReference>
<dbReference type="OMA" id="CFDDYPE"/>
<evidence type="ECO:0000256" key="5">
    <source>
        <dbReference type="ARBA" id="ARBA00022777"/>
    </source>
</evidence>
<dbReference type="EMBL" id="KB932202">
    <property type="protein sequence ID" value="KCV72224.1"/>
    <property type="molecule type" value="Genomic_DNA"/>
</dbReference>
<keyword evidence="13" id="KW-1185">Reference proteome</keyword>
<dbReference type="Pfam" id="PF00069">
    <property type="entry name" value="Pkinase"/>
    <property type="match status" value="2"/>
</dbReference>
<dbReference type="InterPro" id="IPR000719">
    <property type="entry name" value="Prot_kinase_dom"/>
</dbReference>
<sequence length="311" mass="35543">MGNESSKIPADLSINGERVSDTTPERQLFLVRSALQGKCSIGNFHIVRTLGTGSFGRVLLAYHTVVKKYFAVKVLAKDRVIKMKQVEHTKYERRILSEVNCPFIVNLLATSQDAKNLYLTMEYVPGGEMFYHLRQAGRCITDFGFAKKLDGRTWTVCGTPEYLAPEIILSKGYGKAVDWWALGVLIYEMLVGYPPFYDDDPFEIYEKIVAARVRFPSVVSQNARDLIHRLLQPDLSKRFGNLKNGAMDIKNHRWFMGVDWQAVEKLEVPPPFKPVLRGEGDTSNFQQYDEDEHLLPSADHHDEFADSFLDW</sequence>
<name>A0A058ZCW6_FONAL</name>
<evidence type="ECO:0000256" key="1">
    <source>
        <dbReference type="ARBA" id="ARBA00012444"/>
    </source>
</evidence>
<dbReference type="GO" id="GO:0005952">
    <property type="term" value="C:cAMP-dependent protein kinase complex"/>
    <property type="evidence" value="ECO:0007669"/>
    <property type="project" value="TreeGrafter"/>
</dbReference>
<dbReference type="PROSITE" id="PS00107">
    <property type="entry name" value="PROTEIN_KINASE_ATP"/>
    <property type="match status" value="1"/>
</dbReference>
<dbReference type="InterPro" id="IPR011009">
    <property type="entry name" value="Kinase-like_dom_sf"/>
</dbReference>
<evidence type="ECO:0000256" key="9">
    <source>
        <dbReference type="PROSITE-ProRule" id="PRU10141"/>
    </source>
</evidence>
<dbReference type="STRING" id="691883.A0A058ZCW6"/>
<dbReference type="InterPro" id="IPR000961">
    <property type="entry name" value="AGC-kinase_C"/>
</dbReference>
<dbReference type="GO" id="GO:0005634">
    <property type="term" value="C:nucleus"/>
    <property type="evidence" value="ECO:0007669"/>
    <property type="project" value="TreeGrafter"/>
</dbReference>
<dbReference type="SMART" id="SM00133">
    <property type="entry name" value="S_TK_X"/>
    <property type="match status" value="1"/>
</dbReference>
<evidence type="ECO:0000256" key="3">
    <source>
        <dbReference type="ARBA" id="ARBA00022679"/>
    </source>
</evidence>
<dbReference type="PANTHER" id="PTHR24353:SF153">
    <property type="entry name" value="CAMP-DEPENDENT PROTEIN KINASE CATALYTIC SUBUNIT 1"/>
    <property type="match status" value="1"/>
</dbReference>
<dbReference type="OrthoDB" id="63267at2759"/>
<dbReference type="FunFam" id="3.30.200.20:FF:000042">
    <property type="entry name" value="Aurora kinase A"/>
    <property type="match status" value="1"/>
</dbReference>
<keyword evidence="3" id="KW-0808">Transferase</keyword>
<feature type="binding site" evidence="9">
    <location>
        <position position="82"/>
    </location>
    <ligand>
        <name>ATP</name>
        <dbReference type="ChEBI" id="CHEBI:30616"/>
    </ligand>
</feature>
<dbReference type="PROSITE" id="PS50011">
    <property type="entry name" value="PROTEIN_KINASE_DOM"/>
    <property type="match status" value="1"/>
</dbReference>